<sequence length="396" mass="42817">MFEFFNSNLAELAWPFALVFAWLAGEFGHRWTGLPRISIYGLVGFLLANSQLGMLSHDGHSAILLLANIAFGLILFEFGYRINIRWLRNNPWIGLTGVLEAMLTFSAVYLVATWFGTPILTALLLAALTMSTSPAGLLRVINEQRSAGQVTERILHLAAINCVMGVFTFKVIVGFWVFQNTGSLLHASVNSLSVLVASVAMGALFGVLLPLILRQLGNLGQDATVAFAFAVILLVALTHAGKLSPILATLTFGLMARHRRITLSRTQRNFGALGDLLTVMLFVYAASTLEWQKILSGAGLGLALVAVRFAAKLSVTSLLAHVSGIQTRKGVMTGLALAPISVFVILTLEQTRYLGISFADELTALAAMTLLLEIVGPILTQRALIWAKEVPEQNGR</sequence>
<keyword evidence="8" id="KW-1185">Reference proteome</keyword>
<feature type="transmembrane region" description="Helical" evidence="5">
    <location>
        <begin position="270"/>
        <end position="287"/>
    </location>
</feature>
<name>A0A318JHR7_9BURK</name>
<keyword evidence="2 5" id="KW-0812">Transmembrane</keyword>
<dbReference type="Proteomes" id="UP000247792">
    <property type="component" value="Unassembled WGS sequence"/>
</dbReference>
<evidence type="ECO:0000256" key="5">
    <source>
        <dbReference type="SAM" id="Phobius"/>
    </source>
</evidence>
<comment type="caution">
    <text evidence="7">The sequence shown here is derived from an EMBL/GenBank/DDBJ whole genome shotgun (WGS) entry which is preliminary data.</text>
</comment>
<accession>A0A318JHR7</accession>
<dbReference type="PANTHER" id="PTHR43021">
    <property type="entry name" value="NA(+)/H(+) ANTIPORTER-RELATED"/>
    <property type="match status" value="1"/>
</dbReference>
<feature type="transmembrane region" description="Helical" evidence="5">
    <location>
        <begin position="294"/>
        <end position="311"/>
    </location>
</feature>
<reference evidence="7 8" key="1">
    <citation type="submission" date="2018-05" db="EMBL/GenBank/DDBJ databases">
        <title>Genomic Encyclopedia of Type Strains, Phase IV (KMG-IV): sequencing the most valuable type-strain genomes for metagenomic binning, comparative biology and taxonomic classification.</title>
        <authorList>
            <person name="Goeker M."/>
        </authorList>
    </citation>
    <scope>NUCLEOTIDE SEQUENCE [LARGE SCALE GENOMIC DNA]</scope>
    <source>
        <strain evidence="7 8">DSM 19792</strain>
    </source>
</reference>
<feature type="transmembrane region" description="Helical" evidence="5">
    <location>
        <begin position="190"/>
        <end position="213"/>
    </location>
</feature>
<dbReference type="PANTHER" id="PTHR43021:SF2">
    <property type="entry name" value="CATION_H+ EXCHANGER DOMAIN-CONTAINING PROTEIN"/>
    <property type="match status" value="1"/>
</dbReference>
<evidence type="ECO:0000256" key="3">
    <source>
        <dbReference type="ARBA" id="ARBA00022989"/>
    </source>
</evidence>
<gene>
    <name evidence="7" type="ORF">DFR42_101515</name>
</gene>
<keyword evidence="4 5" id="KW-0472">Membrane</keyword>
<dbReference type="GO" id="GO:0015297">
    <property type="term" value="F:antiporter activity"/>
    <property type="evidence" value="ECO:0007669"/>
    <property type="project" value="InterPro"/>
</dbReference>
<protein>
    <submittedName>
        <fullName evidence="7">Transporter (CPA2 family)</fullName>
    </submittedName>
</protein>
<feature type="transmembrane region" description="Helical" evidence="5">
    <location>
        <begin position="61"/>
        <end position="80"/>
    </location>
</feature>
<dbReference type="InterPro" id="IPR038770">
    <property type="entry name" value="Na+/solute_symporter_sf"/>
</dbReference>
<evidence type="ECO:0000313" key="7">
    <source>
        <dbReference type="EMBL" id="PXX46939.1"/>
    </source>
</evidence>
<dbReference type="Pfam" id="PF00999">
    <property type="entry name" value="Na_H_Exchanger"/>
    <property type="match status" value="1"/>
</dbReference>
<dbReference type="InterPro" id="IPR006153">
    <property type="entry name" value="Cation/H_exchanger_TM"/>
</dbReference>
<dbReference type="AlphaFoldDB" id="A0A318JHR7"/>
<evidence type="ECO:0000256" key="1">
    <source>
        <dbReference type="ARBA" id="ARBA00004141"/>
    </source>
</evidence>
<evidence type="ECO:0000313" key="8">
    <source>
        <dbReference type="Proteomes" id="UP000247792"/>
    </source>
</evidence>
<dbReference type="GO" id="GO:0016020">
    <property type="term" value="C:membrane"/>
    <property type="evidence" value="ECO:0007669"/>
    <property type="project" value="UniProtKB-SubCell"/>
</dbReference>
<feature type="domain" description="Cation/H+ exchanger transmembrane" evidence="6">
    <location>
        <begin position="21"/>
        <end position="385"/>
    </location>
</feature>
<dbReference type="GO" id="GO:1902600">
    <property type="term" value="P:proton transmembrane transport"/>
    <property type="evidence" value="ECO:0007669"/>
    <property type="project" value="InterPro"/>
</dbReference>
<evidence type="ECO:0000259" key="6">
    <source>
        <dbReference type="Pfam" id="PF00999"/>
    </source>
</evidence>
<dbReference type="EMBL" id="QJKB01000001">
    <property type="protein sequence ID" value="PXX46939.1"/>
    <property type="molecule type" value="Genomic_DNA"/>
</dbReference>
<dbReference type="Gene3D" id="1.20.1530.20">
    <property type="match status" value="1"/>
</dbReference>
<feature type="transmembrane region" description="Helical" evidence="5">
    <location>
        <begin position="12"/>
        <end position="28"/>
    </location>
</feature>
<feature type="transmembrane region" description="Helical" evidence="5">
    <location>
        <begin position="92"/>
        <end position="112"/>
    </location>
</feature>
<proteinExistence type="predicted"/>
<keyword evidence="3 5" id="KW-1133">Transmembrane helix</keyword>
<feature type="transmembrane region" description="Helical" evidence="5">
    <location>
        <begin position="37"/>
        <end position="55"/>
    </location>
</feature>
<dbReference type="RefSeq" id="WP_110253372.1">
    <property type="nucleotide sequence ID" value="NZ_QJKB01000001.1"/>
</dbReference>
<comment type="subcellular location">
    <subcellularLocation>
        <location evidence="1">Membrane</location>
        <topology evidence="1">Multi-pass membrane protein</topology>
    </subcellularLocation>
</comment>
<feature type="transmembrane region" description="Helical" evidence="5">
    <location>
        <begin position="225"/>
        <end position="250"/>
    </location>
</feature>
<feature type="transmembrane region" description="Helical" evidence="5">
    <location>
        <begin position="331"/>
        <end position="348"/>
    </location>
</feature>
<feature type="transmembrane region" description="Helical" evidence="5">
    <location>
        <begin position="154"/>
        <end position="178"/>
    </location>
</feature>
<organism evidence="7 8">
    <name type="scientific">Undibacterium pigrum</name>
    <dbReference type="NCBI Taxonomy" id="401470"/>
    <lineage>
        <taxon>Bacteria</taxon>
        <taxon>Pseudomonadati</taxon>
        <taxon>Pseudomonadota</taxon>
        <taxon>Betaproteobacteria</taxon>
        <taxon>Burkholderiales</taxon>
        <taxon>Oxalobacteraceae</taxon>
        <taxon>Undibacterium</taxon>
    </lineage>
</organism>
<dbReference type="OrthoDB" id="8617652at2"/>
<feature type="transmembrane region" description="Helical" evidence="5">
    <location>
        <begin position="118"/>
        <end position="142"/>
    </location>
</feature>
<evidence type="ECO:0000256" key="4">
    <source>
        <dbReference type="ARBA" id="ARBA00023136"/>
    </source>
</evidence>
<evidence type="ECO:0000256" key="2">
    <source>
        <dbReference type="ARBA" id="ARBA00022692"/>
    </source>
</evidence>